<evidence type="ECO:0000313" key="12">
    <source>
        <dbReference type="Proteomes" id="UP000449547"/>
    </source>
</evidence>
<keyword evidence="5 10" id="KW-0175">Coiled coil</keyword>
<dbReference type="CDD" id="cd11565">
    <property type="entry name" value="RWD_Spc24"/>
    <property type="match status" value="1"/>
</dbReference>
<dbReference type="AlphaFoldDB" id="A0A642UTU7"/>
<comment type="caution">
    <text evidence="11">The sequence shown here is derived from an EMBL/GenBank/DDBJ whole genome shotgun (WGS) entry which is preliminary data.</text>
</comment>
<keyword evidence="3 9" id="KW-0498">Mitosis</keyword>
<keyword evidence="6 9" id="KW-0539">Nucleus</keyword>
<dbReference type="GeneID" id="54780343"/>
<dbReference type="Pfam" id="PF08286">
    <property type="entry name" value="Spc24"/>
    <property type="match status" value="1"/>
</dbReference>
<dbReference type="GO" id="GO:0000776">
    <property type="term" value="C:kinetochore"/>
    <property type="evidence" value="ECO:0007669"/>
    <property type="project" value="UniProtKB-KW"/>
</dbReference>
<dbReference type="GO" id="GO:0005634">
    <property type="term" value="C:nucleus"/>
    <property type="evidence" value="ECO:0007669"/>
    <property type="project" value="UniProtKB-SubCell"/>
</dbReference>
<sequence>MVDLIPCFDHLRQAIRYVSEEPTAGPEIVDGLRKMLQFRQDNWQQRLSEAEAQLHEAREQLARLEQPAEHDELKEIANSLNEIVMKIDPDHSHEPTKPALNDVLSTVSQLKTQIEEKLALAEAEHARLESERQSRPSLENLEAQFDASDRLFLNEHEDFDIVQLFKSMGVRIKTNESGDNEIVIHNRVANISSVLTVPSGINDYSVTNALWDRIVGSD</sequence>
<keyword evidence="1 9" id="KW-0158">Chromosome</keyword>
<evidence type="ECO:0000256" key="10">
    <source>
        <dbReference type="SAM" id="Coils"/>
    </source>
</evidence>
<dbReference type="InterPro" id="IPR038066">
    <property type="entry name" value="Spc24_Fungi_globular_sf"/>
</dbReference>
<evidence type="ECO:0000256" key="2">
    <source>
        <dbReference type="ARBA" id="ARBA00022618"/>
    </source>
</evidence>
<dbReference type="GO" id="GO:0051301">
    <property type="term" value="P:cell division"/>
    <property type="evidence" value="ECO:0007669"/>
    <property type="project" value="UniProtKB-UniRule"/>
</dbReference>
<dbReference type="Gene3D" id="3.30.160.430">
    <property type="match status" value="1"/>
</dbReference>
<comment type="similarity">
    <text evidence="9">Belongs to the SPC24 family.</text>
</comment>
<dbReference type="EMBL" id="SWFT01000050">
    <property type="protein sequence ID" value="KAA8905262.1"/>
    <property type="molecule type" value="Genomic_DNA"/>
</dbReference>
<protein>
    <recommendedName>
        <fullName evidence="9">Kinetochore protein Spc24</fullName>
    </recommendedName>
</protein>
<evidence type="ECO:0000256" key="8">
    <source>
        <dbReference type="ARBA" id="ARBA00023328"/>
    </source>
</evidence>
<proteinExistence type="inferred from homology"/>
<evidence type="ECO:0000313" key="11">
    <source>
        <dbReference type="EMBL" id="KAA8905262.1"/>
    </source>
</evidence>
<dbReference type="VEuPathDB" id="FungiDB:DIURU_001690"/>
<gene>
    <name evidence="11" type="ORF">DIURU_001690</name>
</gene>
<evidence type="ECO:0000256" key="9">
    <source>
        <dbReference type="RuleBase" id="RU368011"/>
    </source>
</evidence>
<accession>A0A642UTU7</accession>
<organism evidence="11 12">
    <name type="scientific">Diutina rugosa</name>
    <name type="common">Yeast</name>
    <name type="synonym">Candida rugosa</name>
    <dbReference type="NCBI Taxonomy" id="5481"/>
    <lineage>
        <taxon>Eukaryota</taxon>
        <taxon>Fungi</taxon>
        <taxon>Dikarya</taxon>
        <taxon>Ascomycota</taxon>
        <taxon>Saccharomycotina</taxon>
        <taxon>Pichiomycetes</taxon>
        <taxon>Debaryomycetaceae</taxon>
        <taxon>Diutina</taxon>
    </lineage>
</organism>
<dbReference type="SUPFAM" id="SSF143026">
    <property type="entry name" value="Kinetochore globular domain"/>
    <property type="match status" value="1"/>
</dbReference>
<dbReference type="InterPro" id="IPR013252">
    <property type="entry name" value="Ndc80_Spc24"/>
</dbReference>
<evidence type="ECO:0000256" key="7">
    <source>
        <dbReference type="ARBA" id="ARBA00023306"/>
    </source>
</evidence>
<comment type="subcellular location">
    <subcellularLocation>
        <location evidence="9">Nucleus</location>
    </subcellularLocation>
    <subcellularLocation>
        <location evidence="9">Chromosome</location>
        <location evidence="9">Centromere</location>
        <location evidence="9">Kinetochore</location>
    </subcellularLocation>
</comment>
<keyword evidence="12" id="KW-1185">Reference proteome</keyword>
<feature type="coiled-coil region" evidence="10">
    <location>
        <begin position="33"/>
        <end position="67"/>
    </location>
</feature>
<keyword evidence="8 9" id="KW-0137">Centromere</keyword>
<evidence type="ECO:0000256" key="4">
    <source>
        <dbReference type="ARBA" id="ARBA00022838"/>
    </source>
</evidence>
<reference evidence="11 12" key="1">
    <citation type="submission" date="2019-07" db="EMBL/GenBank/DDBJ databases">
        <title>Genome assembly of two rare yeast pathogens: Diutina rugosa and Trichomonascus ciferrii.</title>
        <authorList>
            <person name="Mixao V."/>
            <person name="Saus E."/>
            <person name="Hansen A."/>
            <person name="Lass-Flor C."/>
            <person name="Gabaldon T."/>
        </authorList>
    </citation>
    <scope>NUCLEOTIDE SEQUENCE [LARGE SCALE GENOMIC DNA]</scope>
    <source>
        <strain evidence="11 12">CBS 613</strain>
    </source>
</reference>
<evidence type="ECO:0000256" key="5">
    <source>
        <dbReference type="ARBA" id="ARBA00023054"/>
    </source>
</evidence>
<dbReference type="Proteomes" id="UP000449547">
    <property type="component" value="Unassembled WGS sequence"/>
</dbReference>
<name>A0A642UTU7_DIURU</name>
<evidence type="ECO:0000256" key="6">
    <source>
        <dbReference type="ARBA" id="ARBA00023242"/>
    </source>
</evidence>
<keyword evidence="2 9" id="KW-0132">Cell division</keyword>
<comment type="function">
    <text evidence="9">Acts as a component of the essential kinetochore-associated NDC80 complex, which is required for chromosome segregation and spindle checkpoint activity.</text>
</comment>
<comment type="subunit">
    <text evidence="9">Component of the NDC80 complex.</text>
</comment>
<keyword evidence="4 9" id="KW-0995">Kinetochore</keyword>
<evidence type="ECO:0000256" key="1">
    <source>
        <dbReference type="ARBA" id="ARBA00022454"/>
    </source>
</evidence>
<feature type="coiled-coil region" evidence="10">
    <location>
        <begin position="104"/>
        <end position="131"/>
    </location>
</feature>
<keyword evidence="7 9" id="KW-0131">Cell cycle</keyword>
<dbReference type="RefSeq" id="XP_034013648.1">
    <property type="nucleotide sequence ID" value="XM_034154261.1"/>
</dbReference>
<evidence type="ECO:0000256" key="3">
    <source>
        <dbReference type="ARBA" id="ARBA00022776"/>
    </source>
</evidence>